<reference evidence="2" key="2">
    <citation type="submission" date="2019-01" db="EMBL/GenBank/DDBJ databases">
        <title>Genome sequence of Desulfonema ishimotonii strain Tokyo 01.</title>
        <authorList>
            <person name="Fukui M."/>
        </authorList>
    </citation>
    <scope>NUCLEOTIDE SEQUENCE [LARGE SCALE GENOMIC DNA]</scope>
    <source>
        <strain evidence="2">Tokyo 01</strain>
    </source>
</reference>
<protein>
    <submittedName>
        <fullName evidence="1">Peptidase U32</fullName>
    </submittedName>
</protein>
<dbReference type="EMBL" id="BEXT01000001">
    <property type="protein sequence ID" value="GBC59132.1"/>
    <property type="molecule type" value="Genomic_DNA"/>
</dbReference>
<comment type="caution">
    <text evidence="1">The sequence shown here is derived from an EMBL/GenBank/DDBJ whole genome shotgun (WGS) entry which is preliminary data.</text>
</comment>
<gene>
    <name evidence="1" type="ORF">DENIS_0068</name>
</gene>
<sequence>MNMKSEGVSRPDILAPAGNKAAFLAALAAGADAVYCGLKSFSARMEAKNFSMEELAGLTRLAHERGTKVYITFNTLLRPEEMTAAGQIIEDLSGQVSPDALIIQDPGLIPIVRQAGFAGELHLSTLSNVSFPAALDLIRTGFKDGIRRVVLPRELNIDEIKTFAEACPRGLDLEVFIHGALCYGVSGRCYWSSYFGGKSGLRGRCVQPCRRLYAQGKQPPKRLFSCQDLSLDVLVKVLMSVPEVRVWKIEGRKKGPHYVYYTVLAYKMLRDHGHEPGMKKTALGLLAQALGRTGTHYNFLPQRPQNPVNTGGQTASGLLMGTVKGGKDPYMIPREMLLPGDVLRIGYEDDAWHAIYRVTRSVPKKGRLHLRLNTRRRPSKNAPVFLTDRREKALDDMIRELDQALADIPIPRQLSSGFRLRLPKRFSKKTPVSDLHIGRTGGKRRKAGQAGAWLSPHALDNTPGTLLSKVWWWLPPVIWPDEEDSWRELVARLLKKGGRNVVLNTPWQMAFFSPSEKMNIWAGPFCNIANPLAVDVLAGLGFAGVIVSPELAHGDFLRLPEHSPLPLGVVIGGNWPLCISRVLPEPFDLGQPFTSPKGEASWARQYGQNIWIYPNWKMDLEAHKEDLRKAGYSLFVYLNEPVPPEVRMKQRPGLWNWQLTL</sequence>
<keyword evidence="2" id="KW-1185">Reference proteome</keyword>
<dbReference type="Proteomes" id="UP000288096">
    <property type="component" value="Unassembled WGS sequence"/>
</dbReference>
<dbReference type="PANTHER" id="PTHR30217">
    <property type="entry name" value="PEPTIDASE U32 FAMILY"/>
    <property type="match status" value="1"/>
</dbReference>
<evidence type="ECO:0000313" key="2">
    <source>
        <dbReference type="Proteomes" id="UP000288096"/>
    </source>
</evidence>
<proteinExistence type="predicted"/>
<dbReference type="InterPro" id="IPR001539">
    <property type="entry name" value="Peptidase_U32"/>
</dbReference>
<dbReference type="InterPro" id="IPR051454">
    <property type="entry name" value="RNA/ubiquinone_mod_enzymes"/>
</dbReference>
<evidence type="ECO:0000313" key="1">
    <source>
        <dbReference type="EMBL" id="GBC59132.1"/>
    </source>
</evidence>
<reference evidence="2" key="1">
    <citation type="submission" date="2017-11" db="EMBL/GenBank/DDBJ databases">
        <authorList>
            <person name="Watanabe M."/>
            <person name="Kojima H."/>
        </authorList>
    </citation>
    <scope>NUCLEOTIDE SEQUENCE [LARGE SCALE GENOMIC DNA]</scope>
    <source>
        <strain evidence="2">Tokyo 01</strain>
    </source>
</reference>
<dbReference type="Pfam" id="PF01136">
    <property type="entry name" value="Peptidase_U32"/>
    <property type="match status" value="1"/>
</dbReference>
<accession>A0A401FQD5</accession>
<organism evidence="1 2">
    <name type="scientific">Desulfonema ishimotonii</name>
    <dbReference type="NCBI Taxonomy" id="45657"/>
    <lineage>
        <taxon>Bacteria</taxon>
        <taxon>Pseudomonadati</taxon>
        <taxon>Thermodesulfobacteriota</taxon>
        <taxon>Desulfobacteria</taxon>
        <taxon>Desulfobacterales</taxon>
        <taxon>Desulfococcaceae</taxon>
        <taxon>Desulfonema</taxon>
    </lineage>
</organism>
<dbReference type="RefSeq" id="WP_231714356.1">
    <property type="nucleotide sequence ID" value="NZ_BEXT01000001.1"/>
</dbReference>
<name>A0A401FQD5_9BACT</name>
<dbReference type="PANTHER" id="PTHR30217:SF10">
    <property type="entry name" value="23S RRNA 5-HYDROXYCYTIDINE C2501 SYNTHASE"/>
    <property type="match status" value="1"/>
</dbReference>
<dbReference type="AlphaFoldDB" id="A0A401FQD5"/>